<dbReference type="AlphaFoldDB" id="A0A0K2UTE1"/>
<dbReference type="GO" id="GO:0003824">
    <property type="term" value="F:catalytic activity"/>
    <property type="evidence" value="ECO:0007669"/>
    <property type="project" value="UniProtKB-KW"/>
</dbReference>
<dbReference type="InterPro" id="IPR050951">
    <property type="entry name" value="Retrovirus_Pol_polyprotein"/>
</dbReference>
<protein>
    <submittedName>
        <fullName evidence="3">Putative LOC100002286 [Danio rerio]</fullName>
    </submittedName>
</protein>
<dbReference type="GO" id="GO:0071897">
    <property type="term" value="P:DNA biosynthetic process"/>
    <property type="evidence" value="ECO:0007669"/>
    <property type="project" value="UniProtKB-ARBA"/>
</dbReference>
<dbReference type="InterPro" id="IPR043502">
    <property type="entry name" value="DNA/RNA_pol_sf"/>
</dbReference>
<dbReference type="EMBL" id="HACA01023801">
    <property type="protein sequence ID" value="CDW41162.1"/>
    <property type="molecule type" value="Transcribed_RNA"/>
</dbReference>
<accession>A0A0K2UTE1</accession>
<name>A0A0K2UTE1_LEPSM</name>
<dbReference type="PANTHER" id="PTHR37984">
    <property type="entry name" value="PROTEIN CBG26694"/>
    <property type="match status" value="1"/>
</dbReference>
<keyword evidence="1" id="KW-0511">Multifunctional enzyme</keyword>
<dbReference type="SUPFAM" id="SSF56672">
    <property type="entry name" value="DNA/RNA polymerases"/>
    <property type="match status" value="1"/>
</dbReference>
<reference evidence="3" key="1">
    <citation type="submission" date="2014-05" db="EMBL/GenBank/DDBJ databases">
        <authorList>
            <person name="Chronopoulou M."/>
        </authorList>
    </citation>
    <scope>NUCLEOTIDE SEQUENCE</scope>
    <source>
        <tissue evidence="3">Whole organism</tissue>
    </source>
</reference>
<dbReference type="InterPro" id="IPR041577">
    <property type="entry name" value="RT_RNaseH_2"/>
</dbReference>
<sequence length="91" mass="10287">MHCLGKVQPLSGRRRSRSVLIILKMQTLMHYDPSQPLVLSTYAPPVGIEAVLSQREDEMERPVAFAPRKLTSAELNYSQNDKEVTGIIYCL</sequence>
<evidence type="ECO:0000256" key="1">
    <source>
        <dbReference type="ARBA" id="ARBA00023268"/>
    </source>
</evidence>
<dbReference type="PANTHER" id="PTHR37984:SF5">
    <property type="entry name" value="PROTEIN NYNRIN-LIKE"/>
    <property type="match status" value="1"/>
</dbReference>
<evidence type="ECO:0000313" key="3">
    <source>
        <dbReference type="EMBL" id="CDW41162.1"/>
    </source>
</evidence>
<feature type="domain" description="Reverse transcriptase/retrotransposon-derived protein RNase H-like" evidence="2">
    <location>
        <begin position="23"/>
        <end position="91"/>
    </location>
</feature>
<organism evidence="3">
    <name type="scientific">Lepeophtheirus salmonis</name>
    <name type="common">Salmon louse</name>
    <name type="synonym">Caligus salmonis</name>
    <dbReference type="NCBI Taxonomy" id="72036"/>
    <lineage>
        <taxon>Eukaryota</taxon>
        <taxon>Metazoa</taxon>
        <taxon>Ecdysozoa</taxon>
        <taxon>Arthropoda</taxon>
        <taxon>Crustacea</taxon>
        <taxon>Multicrustacea</taxon>
        <taxon>Hexanauplia</taxon>
        <taxon>Copepoda</taxon>
        <taxon>Siphonostomatoida</taxon>
        <taxon>Caligidae</taxon>
        <taxon>Lepeophtheirus</taxon>
    </lineage>
</organism>
<dbReference type="Pfam" id="PF17919">
    <property type="entry name" value="RT_RNaseH_2"/>
    <property type="match status" value="1"/>
</dbReference>
<evidence type="ECO:0000259" key="2">
    <source>
        <dbReference type="Pfam" id="PF17919"/>
    </source>
</evidence>
<proteinExistence type="predicted"/>